<dbReference type="CDD" id="cd00030">
    <property type="entry name" value="C2"/>
    <property type="match status" value="1"/>
</dbReference>
<organism evidence="3 4">
    <name type="scientific">Hypholoma sublateritium (strain FD-334 SS-4)</name>
    <dbReference type="NCBI Taxonomy" id="945553"/>
    <lineage>
        <taxon>Eukaryota</taxon>
        <taxon>Fungi</taxon>
        <taxon>Dikarya</taxon>
        <taxon>Basidiomycota</taxon>
        <taxon>Agaricomycotina</taxon>
        <taxon>Agaricomycetes</taxon>
        <taxon>Agaricomycetidae</taxon>
        <taxon>Agaricales</taxon>
        <taxon>Agaricineae</taxon>
        <taxon>Strophariaceae</taxon>
        <taxon>Hypholoma</taxon>
    </lineage>
</organism>
<dbReference type="EMBL" id="KN817727">
    <property type="protein sequence ID" value="KJA13608.1"/>
    <property type="molecule type" value="Genomic_DNA"/>
</dbReference>
<dbReference type="Pfam" id="PF00168">
    <property type="entry name" value="C2"/>
    <property type="match status" value="1"/>
</dbReference>
<keyword evidence="4" id="KW-1185">Reference proteome</keyword>
<name>A0A0D2LS19_HYPSF</name>
<evidence type="ECO:0000256" key="1">
    <source>
        <dbReference type="SAM" id="MobiDB-lite"/>
    </source>
</evidence>
<evidence type="ECO:0000259" key="2">
    <source>
        <dbReference type="PROSITE" id="PS50004"/>
    </source>
</evidence>
<feature type="compositionally biased region" description="Polar residues" evidence="1">
    <location>
        <begin position="139"/>
        <end position="170"/>
    </location>
</feature>
<feature type="region of interest" description="Disordered" evidence="1">
    <location>
        <begin position="139"/>
        <end position="185"/>
    </location>
</feature>
<dbReference type="Gene3D" id="2.60.40.150">
    <property type="entry name" value="C2 domain"/>
    <property type="match status" value="1"/>
</dbReference>
<reference evidence="4" key="1">
    <citation type="submission" date="2014-04" db="EMBL/GenBank/DDBJ databases">
        <title>Evolutionary Origins and Diversification of the Mycorrhizal Mutualists.</title>
        <authorList>
            <consortium name="DOE Joint Genome Institute"/>
            <consortium name="Mycorrhizal Genomics Consortium"/>
            <person name="Kohler A."/>
            <person name="Kuo A."/>
            <person name="Nagy L.G."/>
            <person name="Floudas D."/>
            <person name="Copeland A."/>
            <person name="Barry K.W."/>
            <person name="Cichocki N."/>
            <person name="Veneault-Fourrey C."/>
            <person name="LaButti K."/>
            <person name="Lindquist E.A."/>
            <person name="Lipzen A."/>
            <person name="Lundell T."/>
            <person name="Morin E."/>
            <person name="Murat C."/>
            <person name="Riley R."/>
            <person name="Ohm R."/>
            <person name="Sun H."/>
            <person name="Tunlid A."/>
            <person name="Henrissat B."/>
            <person name="Grigoriev I.V."/>
            <person name="Hibbett D.S."/>
            <person name="Martin F."/>
        </authorList>
    </citation>
    <scope>NUCLEOTIDE SEQUENCE [LARGE SCALE GENOMIC DNA]</scope>
    <source>
        <strain evidence="4">FD-334 SS-4</strain>
    </source>
</reference>
<dbReference type="InterPro" id="IPR035892">
    <property type="entry name" value="C2_domain_sf"/>
</dbReference>
<proteinExistence type="predicted"/>
<gene>
    <name evidence="3" type="ORF">HYPSUDRAFT_49762</name>
</gene>
<dbReference type="Proteomes" id="UP000054270">
    <property type="component" value="Unassembled WGS sequence"/>
</dbReference>
<dbReference type="SUPFAM" id="SSF49562">
    <property type="entry name" value="C2 domain (Calcium/lipid-binding domain, CaLB)"/>
    <property type="match status" value="1"/>
</dbReference>
<protein>
    <recommendedName>
        <fullName evidence="2">C2 domain-containing protein</fullName>
    </recommendedName>
</protein>
<accession>A0A0D2LS19</accession>
<dbReference type="AlphaFoldDB" id="A0A0D2LS19"/>
<sequence>MASTVAQPDSATRYHFEVVNGSGIVWDTTTSFWKRNPNPYVEILLAGTEVHTTAAQPRTLSPEWDESFTLVSSDPTSMLSIKLWHYSWIPKMSRVIGSTKVRVQDLVDLTGLSKDVSLELFDQGKKVGTVIVRFNEQSLAPPKTSQGPVSGSSKKTQTAGYSSQDASMNQAERVVRQALARSAGK</sequence>
<dbReference type="OrthoDB" id="419768at2759"/>
<evidence type="ECO:0000313" key="3">
    <source>
        <dbReference type="EMBL" id="KJA13608.1"/>
    </source>
</evidence>
<dbReference type="SMART" id="SM00239">
    <property type="entry name" value="C2"/>
    <property type="match status" value="1"/>
</dbReference>
<feature type="domain" description="C2" evidence="2">
    <location>
        <begin position="1"/>
        <end position="120"/>
    </location>
</feature>
<dbReference type="PROSITE" id="PS50004">
    <property type="entry name" value="C2"/>
    <property type="match status" value="1"/>
</dbReference>
<dbReference type="InterPro" id="IPR000008">
    <property type="entry name" value="C2_dom"/>
</dbReference>
<evidence type="ECO:0000313" key="4">
    <source>
        <dbReference type="Proteomes" id="UP000054270"/>
    </source>
</evidence>